<evidence type="ECO:0000256" key="3">
    <source>
        <dbReference type="ARBA" id="ARBA00022643"/>
    </source>
</evidence>
<dbReference type="GO" id="GO:0050660">
    <property type="term" value="F:flavin adenine dinucleotide binding"/>
    <property type="evidence" value="ECO:0007669"/>
    <property type="project" value="InterPro"/>
</dbReference>
<dbReference type="GO" id="GO:0006397">
    <property type="term" value="P:mRNA processing"/>
    <property type="evidence" value="ECO:0007669"/>
    <property type="project" value="UniProtKB-KW"/>
</dbReference>
<protein>
    <submittedName>
        <fullName evidence="12">tRNA-dihydrouridine(20) synthase [NAD(P)+]</fullName>
    </submittedName>
</protein>
<dbReference type="InterPro" id="IPR013785">
    <property type="entry name" value="Aldolase_TIM"/>
</dbReference>
<dbReference type="Gene3D" id="3.20.20.70">
    <property type="entry name" value="Aldolase class I"/>
    <property type="match status" value="1"/>
</dbReference>
<evidence type="ECO:0000259" key="11">
    <source>
        <dbReference type="Pfam" id="PF01207"/>
    </source>
</evidence>
<accession>A0A9P0VW97</accession>
<dbReference type="EMBL" id="CAKXYY010000002">
    <property type="protein sequence ID" value="CAH2350639.1"/>
    <property type="molecule type" value="Genomic_DNA"/>
</dbReference>
<dbReference type="GO" id="GO:0017150">
    <property type="term" value="F:tRNA dihydrouridine synthase activity"/>
    <property type="evidence" value="ECO:0007669"/>
    <property type="project" value="InterPro"/>
</dbReference>
<evidence type="ECO:0000256" key="5">
    <source>
        <dbReference type="ARBA" id="ARBA00022694"/>
    </source>
</evidence>
<evidence type="ECO:0000313" key="12">
    <source>
        <dbReference type="EMBL" id="CAH2350639.1"/>
    </source>
</evidence>
<evidence type="ECO:0000256" key="8">
    <source>
        <dbReference type="ARBA" id="ARBA00048342"/>
    </source>
</evidence>
<reference evidence="12" key="1">
    <citation type="submission" date="2022-03" db="EMBL/GenBank/DDBJ databases">
        <authorList>
            <person name="Legras J.-L."/>
            <person name="Devillers H."/>
            <person name="Grondin C."/>
        </authorList>
    </citation>
    <scope>NUCLEOTIDE SEQUENCE</scope>
    <source>
        <strain evidence="12">CLIB 1423</strain>
    </source>
</reference>
<evidence type="ECO:0000256" key="2">
    <source>
        <dbReference type="ARBA" id="ARBA00022630"/>
    </source>
</evidence>
<keyword evidence="2" id="KW-0285">Flavoprotein</keyword>
<evidence type="ECO:0000256" key="9">
    <source>
        <dbReference type="ARBA" id="ARBA00049447"/>
    </source>
</evidence>
<sequence length="393" mass="43613">MSLYTGKLCLAPMVRSGELPTRLMALKYGADLVWSPEIIDKKLLKCERVVNENLGTVDFVEVGGNYKIPGVSNLVFRTLPKVESGKLIFQIGTANPELAVSAAKIVAKDVDGIDVNAGCPKPFSTHSGMGAALLSTPDLLESILKNLVSQGKIFNIPISVKIRLLDDKDPQPTVELVDRLCKTGITNLTLHCRTKDMRNRQSPVRAFLPEIIRTCHSNNVSFIINGAITNRREYEELQSQYGADIGCMIAEGAESNPTCFSLQPLTWNKVVKEFIETAESVSNYAGNTKYVILNQIPGKSPFYQRFARGKTNQELLSIANEIGESGNKIVTKVLQKIELIETKKELPKQNGKRKLEEEDEAQKEKENVILTKRKLEHKVELNAEKVHQVASPL</sequence>
<comment type="catalytic activity">
    <reaction evidence="9">
        <text>a 5,6-dihydrouridine in mRNA + NADP(+) = a uridine in mRNA + NADPH + H(+)</text>
        <dbReference type="Rhea" id="RHEA:69855"/>
        <dbReference type="Rhea" id="RHEA-COMP:14658"/>
        <dbReference type="Rhea" id="RHEA-COMP:17789"/>
        <dbReference type="ChEBI" id="CHEBI:15378"/>
        <dbReference type="ChEBI" id="CHEBI:57783"/>
        <dbReference type="ChEBI" id="CHEBI:58349"/>
        <dbReference type="ChEBI" id="CHEBI:65315"/>
        <dbReference type="ChEBI" id="CHEBI:74443"/>
    </reaction>
    <physiologicalReaction direction="right-to-left" evidence="9">
        <dbReference type="Rhea" id="RHEA:69857"/>
    </physiologicalReaction>
</comment>
<keyword evidence="13" id="KW-1185">Reference proteome</keyword>
<dbReference type="SUPFAM" id="SSF51395">
    <property type="entry name" value="FMN-linked oxidoreductases"/>
    <property type="match status" value="1"/>
</dbReference>
<dbReference type="InterPro" id="IPR018517">
    <property type="entry name" value="tRNA_hU_synthase_CS"/>
</dbReference>
<proteinExistence type="predicted"/>
<feature type="domain" description="DUS-like FMN-binding" evidence="11">
    <location>
        <begin position="32"/>
        <end position="288"/>
    </location>
</feature>
<keyword evidence="4" id="KW-0507">mRNA processing</keyword>
<dbReference type="GO" id="GO:0005737">
    <property type="term" value="C:cytoplasm"/>
    <property type="evidence" value="ECO:0007669"/>
    <property type="project" value="TreeGrafter"/>
</dbReference>
<evidence type="ECO:0000256" key="10">
    <source>
        <dbReference type="SAM" id="MobiDB-lite"/>
    </source>
</evidence>
<comment type="caution">
    <text evidence="12">The sequence shown here is derived from an EMBL/GenBank/DDBJ whole genome shotgun (WGS) entry which is preliminary data.</text>
</comment>
<comment type="catalytic activity">
    <reaction evidence="8">
        <text>a 5,6-dihydrouridine in mRNA + NAD(+) = a uridine in mRNA + NADH + H(+)</text>
        <dbReference type="Rhea" id="RHEA:69851"/>
        <dbReference type="Rhea" id="RHEA-COMP:14658"/>
        <dbReference type="Rhea" id="RHEA-COMP:17789"/>
        <dbReference type="ChEBI" id="CHEBI:15378"/>
        <dbReference type="ChEBI" id="CHEBI:57540"/>
        <dbReference type="ChEBI" id="CHEBI:57945"/>
        <dbReference type="ChEBI" id="CHEBI:65315"/>
        <dbReference type="ChEBI" id="CHEBI:74443"/>
    </reaction>
    <physiologicalReaction direction="right-to-left" evidence="8">
        <dbReference type="Rhea" id="RHEA:69853"/>
    </physiologicalReaction>
</comment>
<evidence type="ECO:0000256" key="1">
    <source>
        <dbReference type="ARBA" id="ARBA00001917"/>
    </source>
</evidence>
<dbReference type="InterPro" id="IPR035587">
    <property type="entry name" value="DUS-like_FMN-bd"/>
</dbReference>
<keyword evidence="6" id="KW-0560">Oxidoreductase</keyword>
<dbReference type="AlphaFoldDB" id="A0A9P0VW97"/>
<dbReference type="Proteomes" id="UP000837801">
    <property type="component" value="Unassembled WGS sequence"/>
</dbReference>
<dbReference type="PANTHER" id="PTHR45936">
    <property type="entry name" value="TRNA-DIHYDROURIDINE(20) SYNTHASE [NAD(P)+]-LIKE"/>
    <property type="match status" value="1"/>
</dbReference>
<keyword evidence="3" id="KW-0288">FMN</keyword>
<evidence type="ECO:0000256" key="4">
    <source>
        <dbReference type="ARBA" id="ARBA00022664"/>
    </source>
</evidence>
<dbReference type="Pfam" id="PF01207">
    <property type="entry name" value="Dus"/>
    <property type="match status" value="1"/>
</dbReference>
<keyword evidence="5" id="KW-0819">tRNA processing</keyword>
<dbReference type="CDD" id="cd02801">
    <property type="entry name" value="DUS_like_FMN"/>
    <property type="match status" value="1"/>
</dbReference>
<dbReference type="InterPro" id="IPR052582">
    <property type="entry name" value="tRNA-DUS-like"/>
</dbReference>
<organism evidence="12 13">
    <name type="scientific">[Candida] railenensis</name>
    <dbReference type="NCBI Taxonomy" id="45579"/>
    <lineage>
        <taxon>Eukaryota</taxon>
        <taxon>Fungi</taxon>
        <taxon>Dikarya</taxon>
        <taxon>Ascomycota</taxon>
        <taxon>Saccharomycotina</taxon>
        <taxon>Pichiomycetes</taxon>
        <taxon>Debaryomycetaceae</taxon>
        <taxon>Kurtzmaniella</taxon>
    </lineage>
</organism>
<comment type="cofactor">
    <cofactor evidence="1">
        <name>FMN</name>
        <dbReference type="ChEBI" id="CHEBI:58210"/>
    </cofactor>
</comment>
<evidence type="ECO:0000256" key="7">
    <source>
        <dbReference type="ARBA" id="ARBA00023027"/>
    </source>
</evidence>
<dbReference type="OrthoDB" id="10262250at2759"/>
<evidence type="ECO:0000313" key="13">
    <source>
        <dbReference type="Proteomes" id="UP000837801"/>
    </source>
</evidence>
<name>A0A9P0VW97_9ASCO</name>
<keyword evidence="7" id="KW-0520">NAD</keyword>
<dbReference type="PROSITE" id="PS01136">
    <property type="entry name" value="UPF0034"/>
    <property type="match status" value="1"/>
</dbReference>
<gene>
    <name evidence="12" type="ORF">CLIB1423_02S01706</name>
</gene>
<evidence type="ECO:0000256" key="6">
    <source>
        <dbReference type="ARBA" id="ARBA00023002"/>
    </source>
</evidence>
<feature type="region of interest" description="Disordered" evidence="10">
    <location>
        <begin position="348"/>
        <end position="367"/>
    </location>
</feature>
<dbReference type="PANTHER" id="PTHR45936:SF1">
    <property type="entry name" value="TRNA-DIHYDROURIDINE(20) SYNTHASE [NAD(P)+]-LIKE"/>
    <property type="match status" value="1"/>
</dbReference>